<evidence type="ECO:0000256" key="3">
    <source>
        <dbReference type="ARBA" id="ARBA00022840"/>
    </source>
</evidence>
<dbReference type="InterPro" id="IPR002698">
    <property type="entry name" value="FTHF_cligase"/>
</dbReference>
<comment type="similarity">
    <text evidence="1 5">Belongs to the 5-formyltetrahydrofolate cyclo-ligase family.</text>
</comment>
<organism evidence="6 7">
    <name type="scientific">Moheibacter sediminis</name>
    <dbReference type="NCBI Taxonomy" id="1434700"/>
    <lineage>
        <taxon>Bacteria</taxon>
        <taxon>Pseudomonadati</taxon>
        <taxon>Bacteroidota</taxon>
        <taxon>Flavobacteriia</taxon>
        <taxon>Flavobacteriales</taxon>
        <taxon>Weeksellaceae</taxon>
        <taxon>Moheibacter</taxon>
    </lineage>
</organism>
<evidence type="ECO:0000313" key="7">
    <source>
        <dbReference type="Proteomes" id="UP000192393"/>
    </source>
</evidence>
<dbReference type="EMBL" id="FWXS01000006">
    <property type="protein sequence ID" value="SMC70504.1"/>
    <property type="molecule type" value="Genomic_DNA"/>
</dbReference>
<evidence type="ECO:0000256" key="4">
    <source>
        <dbReference type="PIRSR" id="PIRSR006806-1"/>
    </source>
</evidence>
<comment type="catalytic activity">
    <reaction evidence="5">
        <text>(6S)-5-formyl-5,6,7,8-tetrahydrofolate + ATP = (6R)-5,10-methenyltetrahydrofolate + ADP + phosphate</text>
        <dbReference type="Rhea" id="RHEA:10488"/>
        <dbReference type="ChEBI" id="CHEBI:30616"/>
        <dbReference type="ChEBI" id="CHEBI:43474"/>
        <dbReference type="ChEBI" id="CHEBI:57455"/>
        <dbReference type="ChEBI" id="CHEBI:57457"/>
        <dbReference type="ChEBI" id="CHEBI:456216"/>
        <dbReference type="EC" id="6.3.3.2"/>
    </reaction>
</comment>
<evidence type="ECO:0000256" key="2">
    <source>
        <dbReference type="ARBA" id="ARBA00022741"/>
    </source>
</evidence>
<dbReference type="PIRSF" id="PIRSF006806">
    <property type="entry name" value="FTHF_cligase"/>
    <property type="match status" value="1"/>
</dbReference>
<dbReference type="SUPFAM" id="SSF100950">
    <property type="entry name" value="NagB/RpiA/CoA transferase-like"/>
    <property type="match status" value="1"/>
</dbReference>
<evidence type="ECO:0000313" key="6">
    <source>
        <dbReference type="EMBL" id="SMC70504.1"/>
    </source>
</evidence>
<dbReference type="NCBIfam" id="TIGR02727">
    <property type="entry name" value="MTHFS_bact"/>
    <property type="match status" value="1"/>
</dbReference>
<dbReference type="PANTHER" id="PTHR23407:SF1">
    <property type="entry name" value="5-FORMYLTETRAHYDROFOLATE CYCLO-LIGASE"/>
    <property type="match status" value="1"/>
</dbReference>
<feature type="binding site" evidence="4">
    <location>
        <begin position="130"/>
        <end position="138"/>
    </location>
    <ligand>
        <name>ATP</name>
        <dbReference type="ChEBI" id="CHEBI:30616"/>
    </ligand>
</feature>
<dbReference type="Gene3D" id="3.40.50.10420">
    <property type="entry name" value="NagB/RpiA/CoA transferase-like"/>
    <property type="match status" value="1"/>
</dbReference>
<comment type="cofactor">
    <cofactor evidence="5">
        <name>Mg(2+)</name>
        <dbReference type="ChEBI" id="CHEBI:18420"/>
    </cofactor>
</comment>
<dbReference type="GO" id="GO:0046872">
    <property type="term" value="F:metal ion binding"/>
    <property type="evidence" value="ECO:0007669"/>
    <property type="project" value="UniProtKB-KW"/>
</dbReference>
<keyword evidence="5" id="KW-0479">Metal-binding</keyword>
<reference evidence="6 7" key="1">
    <citation type="submission" date="2017-04" db="EMBL/GenBank/DDBJ databases">
        <authorList>
            <person name="Afonso C.L."/>
            <person name="Miller P.J."/>
            <person name="Scott M.A."/>
            <person name="Spackman E."/>
            <person name="Goraichik I."/>
            <person name="Dimitrov K.M."/>
            <person name="Suarez D.L."/>
            <person name="Swayne D.E."/>
        </authorList>
    </citation>
    <scope>NUCLEOTIDE SEQUENCE [LARGE SCALE GENOMIC DNA]</scope>
    <source>
        <strain evidence="6 7">CGMCC 1.12708</strain>
    </source>
</reference>
<protein>
    <recommendedName>
        <fullName evidence="5">5-formyltetrahydrofolate cyclo-ligase</fullName>
        <ecNumber evidence="5">6.3.3.2</ecNumber>
    </recommendedName>
</protein>
<name>A0A1W2BCE0_9FLAO</name>
<proteinExistence type="inferred from homology"/>
<dbReference type="RefSeq" id="WP_084017542.1">
    <property type="nucleotide sequence ID" value="NZ_FWXS01000006.1"/>
</dbReference>
<keyword evidence="7" id="KW-1185">Reference proteome</keyword>
<sequence length="185" mass="21399">MTKSELRTLYKSKRKELSSEEVNVISLRILENLQSMQIWGNSSFHVFIPISNQKEINTLPIIDYLFHLEKQVSVPKVEEDRMLSCLINENTEFESGKFNVPEPKSFQLIDSKQIDVIFMPMLICDQNGNRIGYGGGYYDQFLKDCRKDIIKIGLNFFAPIPKIENIFESDVPLDYCVTGEEIVSF</sequence>
<feature type="binding site" evidence="4">
    <location>
        <begin position="3"/>
        <end position="7"/>
    </location>
    <ligand>
        <name>ATP</name>
        <dbReference type="ChEBI" id="CHEBI:30616"/>
    </ligand>
</feature>
<dbReference type="GO" id="GO:0005524">
    <property type="term" value="F:ATP binding"/>
    <property type="evidence" value="ECO:0007669"/>
    <property type="project" value="UniProtKB-KW"/>
</dbReference>
<keyword evidence="5" id="KW-0460">Magnesium</keyword>
<dbReference type="InterPro" id="IPR024185">
    <property type="entry name" value="FTHF_cligase-like_sf"/>
</dbReference>
<dbReference type="PANTHER" id="PTHR23407">
    <property type="entry name" value="ATPASE INHIBITOR/5-FORMYLTETRAHYDROFOLATE CYCLO-LIGASE"/>
    <property type="match status" value="1"/>
</dbReference>
<dbReference type="GO" id="GO:0035999">
    <property type="term" value="P:tetrahydrofolate interconversion"/>
    <property type="evidence" value="ECO:0007669"/>
    <property type="project" value="TreeGrafter"/>
</dbReference>
<evidence type="ECO:0000256" key="1">
    <source>
        <dbReference type="ARBA" id="ARBA00010638"/>
    </source>
</evidence>
<dbReference type="AlphaFoldDB" id="A0A1W2BCE0"/>
<dbReference type="Proteomes" id="UP000192393">
    <property type="component" value="Unassembled WGS sequence"/>
</dbReference>
<dbReference type="EC" id="6.3.3.2" evidence="5"/>
<feature type="binding site" evidence="4">
    <location>
        <position position="50"/>
    </location>
    <ligand>
        <name>substrate</name>
    </ligand>
</feature>
<dbReference type="GO" id="GO:0009396">
    <property type="term" value="P:folic acid-containing compound biosynthetic process"/>
    <property type="evidence" value="ECO:0007669"/>
    <property type="project" value="TreeGrafter"/>
</dbReference>
<dbReference type="GO" id="GO:0030272">
    <property type="term" value="F:5-formyltetrahydrofolate cyclo-ligase activity"/>
    <property type="evidence" value="ECO:0007669"/>
    <property type="project" value="UniProtKB-EC"/>
</dbReference>
<gene>
    <name evidence="6" type="ORF">SAMN06296427_10652</name>
</gene>
<dbReference type="STRING" id="1434700.SAMN06296427_10652"/>
<keyword evidence="6" id="KW-0436">Ligase</keyword>
<keyword evidence="3 4" id="KW-0067">ATP-binding</keyword>
<dbReference type="OrthoDB" id="9801938at2"/>
<accession>A0A1W2BCE0</accession>
<dbReference type="Pfam" id="PF01812">
    <property type="entry name" value="5-FTHF_cyc-lig"/>
    <property type="match status" value="1"/>
</dbReference>
<evidence type="ECO:0000256" key="5">
    <source>
        <dbReference type="RuleBase" id="RU361279"/>
    </source>
</evidence>
<keyword evidence="2 4" id="KW-0547">Nucleotide-binding</keyword>
<feature type="binding site" evidence="4">
    <location>
        <position position="55"/>
    </location>
    <ligand>
        <name>substrate</name>
    </ligand>
</feature>
<dbReference type="InterPro" id="IPR037171">
    <property type="entry name" value="NagB/RpiA_transferase-like"/>
</dbReference>